<protein>
    <submittedName>
        <fullName evidence="1">Uncharacterized protein</fullName>
    </submittedName>
</protein>
<sequence length="44" mass="4948">MGFNISTVSYSHPGERNDNIVYSKGGSAWMFRRAVTDSRGVSYF</sequence>
<evidence type="ECO:0000313" key="1">
    <source>
        <dbReference type="EMBL" id="MPC72974.1"/>
    </source>
</evidence>
<keyword evidence="2" id="KW-1185">Reference proteome</keyword>
<dbReference type="Proteomes" id="UP000324222">
    <property type="component" value="Unassembled WGS sequence"/>
</dbReference>
<proteinExistence type="predicted"/>
<accession>A0A5B7HX22</accession>
<dbReference type="EMBL" id="VSRR010035815">
    <property type="protein sequence ID" value="MPC72974.1"/>
    <property type="molecule type" value="Genomic_DNA"/>
</dbReference>
<dbReference type="AlphaFoldDB" id="A0A5B7HX22"/>
<comment type="caution">
    <text evidence="1">The sequence shown here is derived from an EMBL/GenBank/DDBJ whole genome shotgun (WGS) entry which is preliminary data.</text>
</comment>
<reference evidence="1 2" key="1">
    <citation type="submission" date="2019-05" db="EMBL/GenBank/DDBJ databases">
        <title>Another draft genome of Portunus trituberculatus and its Hox gene families provides insights of decapod evolution.</title>
        <authorList>
            <person name="Jeong J.-H."/>
            <person name="Song I."/>
            <person name="Kim S."/>
            <person name="Choi T."/>
            <person name="Kim D."/>
            <person name="Ryu S."/>
            <person name="Kim W."/>
        </authorList>
    </citation>
    <scope>NUCLEOTIDE SEQUENCE [LARGE SCALE GENOMIC DNA]</scope>
    <source>
        <tissue evidence="1">Muscle</tissue>
    </source>
</reference>
<evidence type="ECO:0000313" key="2">
    <source>
        <dbReference type="Proteomes" id="UP000324222"/>
    </source>
</evidence>
<name>A0A5B7HX22_PORTR</name>
<gene>
    <name evidence="1" type="ORF">E2C01_067290</name>
</gene>
<organism evidence="1 2">
    <name type="scientific">Portunus trituberculatus</name>
    <name type="common">Swimming crab</name>
    <name type="synonym">Neptunus trituberculatus</name>
    <dbReference type="NCBI Taxonomy" id="210409"/>
    <lineage>
        <taxon>Eukaryota</taxon>
        <taxon>Metazoa</taxon>
        <taxon>Ecdysozoa</taxon>
        <taxon>Arthropoda</taxon>
        <taxon>Crustacea</taxon>
        <taxon>Multicrustacea</taxon>
        <taxon>Malacostraca</taxon>
        <taxon>Eumalacostraca</taxon>
        <taxon>Eucarida</taxon>
        <taxon>Decapoda</taxon>
        <taxon>Pleocyemata</taxon>
        <taxon>Brachyura</taxon>
        <taxon>Eubrachyura</taxon>
        <taxon>Portunoidea</taxon>
        <taxon>Portunidae</taxon>
        <taxon>Portuninae</taxon>
        <taxon>Portunus</taxon>
    </lineage>
</organism>